<accession>A0ABS8ETS9</accession>
<sequence>MQIALNDVLKDDGKILRVDADFGPDTFEMKLGKYPITRKTPVSLVLTNKGKRNLLIQGRMDLTILIPCGRCLEEVPVEFELDFEKKIDMNLTEEERREALDECAYIHGYDLDVDELVYSEILVNWPLRVLCKEDCKGICSICGKNLNHGTCDCDHTDLDPRMAQIRDIFNKFKEV</sequence>
<keyword evidence="2" id="KW-1185">Reference proteome</keyword>
<proteinExistence type="predicted"/>
<dbReference type="RefSeq" id="WP_022119330.1">
    <property type="nucleotide sequence ID" value="NZ_JAJEQE010000011.1"/>
</dbReference>
<dbReference type="InterPro" id="IPR003772">
    <property type="entry name" value="YceD"/>
</dbReference>
<gene>
    <name evidence="1" type="ORF">LKD42_04910</name>
</gene>
<dbReference type="Proteomes" id="UP001299235">
    <property type="component" value="Unassembled WGS sequence"/>
</dbReference>
<reference evidence="1 2" key="1">
    <citation type="submission" date="2021-10" db="EMBL/GenBank/DDBJ databases">
        <title>Anaerobic single-cell dispensing facilitates the cultivation of human gut bacteria.</title>
        <authorList>
            <person name="Afrizal A."/>
        </authorList>
    </citation>
    <scope>NUCLEOTIDE SEQUENCE [LARGE SCALE GENOMIC DNA]</scope>
    <source>
        <strain evidence="1 2">CLA-AA-H246</strain>
    </source>
</reference>
<protein>
    <submittedName>
        <fullName evidence="1">DUF177 domain-containing protein</fullName>
    </submittedName>
</protein>
<evidence type="ECO:0000313" key="2">
    <source>
        <dbReference type="Proteomes" id="UP001299235"/>
    </source>
</evidence>
<comment type="caution">
    <text evidence="1">The sequence shown here is derived from an EMBL/GenBank/DDBJ whole genome shotgun (WGS) entry which is preliminary data.</text>
</comment>
<organism evidence="1 2">
    <name type="scientific">Hominisplanchenecus faecis</name>
    <dbReference type="NCBI Taxonomy" id="2885351"/>
    <lineage>
        <taxon>Bacteria</taxon>
        <taxon>Bacillati</taxon>
        <taxon>Bacillota</taxon>
        <taxon>Clostridia</taxon>
        <taxon>Lachnospirales</taxon>
        <taxon>Lachnospiraceae</taxon>
        <taxon>Hominisplanchenecus</taxon>
    </lineage>
</organism>
<evidence type="ECO:0000313" key="1">
    <source>
        <dbReference type="EMBL" id="MCC2148596.1"/>
    </source>
</evidence>
<name>A0ABS8ETS9_9FIRM</name>
<dbReference type="EMBL" id="JAJEQE010000011">
    <property type="protein sequence ID" value="MCC2148596.1"/>
    <property type="molecule type" value="Genomic_DNA"/>
</dbReference>
<dbReference type="Pfam" id="PF02620">
    <property type="entry name" value="YceD"/>
    <property type="match status" value="1"/>
</dbReference>